<gene>
    <name evidence="1" type="ORF">GM51_15225</name>
</gene>
<evidence type="ECO:0008006" key="2">
    <source>
        <dbReference type="Google" id="ProtNLM"/>
    </source>
</evidence>
<proteinExistence type="predicted"/>
<dbReference type="EMBL" id="JNSL01000118">
    <property type="protein sequence ID" value="KGA15304.1"/>
    <property type="molecule type" value="Genomic_DNA"/>
</dbReference>
<dbReference type="InterPro" id="IPR043129">
    <property type="entry name" value="ATPase_NBD"/>
</dbReference>
<dbReference type="SUPFAM" id="SSF53067">
    <property type="entry name" value="Actin-like ATPase domain"/>
    <property type="match status" value="1"/>
</dbReference>
<dbReference type="Pfam" id="PF00480">
    <property type="entry name" value="ROK"/>
    <property type="match status" value="1"/>
</dbReference>
<evidence type="ECO:0000313" key="1">
    <source>
        <dbReference type="EMBL" id="KGA15304.1"/>
    </source>
</evidence>
<dbReference type="PANTHER" id="PTHR18964:SF149">
    <property type="entry name" value="BIFUNCTIONAL UDP-N-ACETYLGLUCOSAMINE 2-EPIMERASE_N-ACETYLMANNOSAMINE KINASE"/>
    <property type="match status" value="1"/>
</dbReference>
<dbReference type="PANTHER" id="PTHR18964">
    <property type="entry name" value="ROK (REPRESSOR, ORF, KINASE) FAMILY"/>
    <property type="match status" value="1"/>
</dbReference>
<protein>
    <recommendedName>
        <fullName evidence="2">Glucokinase</fullName>
    </recommendedName>
</protein>
<sequence>MNHVVAVDVGGTEIKSALVDSDFNVIAAINAPTPKADVTGAHTVKAIAELISQYSKQQTVNAVGLAVPGALDEPAGTTRWSGNLQWNNLPIQKLLADAIKIPVAFGHDVRTAAVAEMRNGAAKGANNAIFIPVGTGIAAALIIDGEIRSAEGFAGEIGHVNVNGKYLCVCGKTGCLEAASSTLAISNAYEGLSGKAGVTTEEIYKLVIAGDPVAQQVWDDATSAMARACEMLITILAPEVIVFGGGLSNAGETFLKPIRDYLDSSLTFQRKPKLEIAHYKSMAGTIGCAMLAFDLLKVGK</sequence>
<dbReference type="Gene3D" id="3.30.420.40">
    <property type="match status" value="2"/>
</dbReference>
<comment type="caution">
    <text evidence="1">The sequence shown here is derived from an EMBL/GenBank/DDBJ whole genome shotgun (WGS) entry which is preliminary data.</text>
</comment>
<accession>A0A094PZV3</accession>
<name>A0A094PZV3_9ZZZZ</name>
<reference evidence="1" key="1">
    <citation type="submission" date="2014-06" db="EMBL/GenBank/DDBJ databases">
        <title>Key roles for freshwater Actinobacteria revealed by deep metagenomic sequencing.</title>
        <authorList>
            <person name="Ghai R."/>
            <person name="Mizuno C.M."/>
            <person name="Picazo A."/>
            <person name="Camacho A."/>
            <person name="Rodriguez-Valera F."/>
        </authorList>
    </citation>
    <scope>NUCLEOTIDE SEQUENCE</scope>
</reference>
<dbReference type="InterPro" id="IPR000600">
    <property type="entry name" value="ROK"/>
</dbReference>
<dbReference type="AlphaFoldDB" id="A0A094PZV3"/>
<organism evidence="1">
    <name type="scientific">freshwater metagenome</name>
    <dbReference type="NCBI Taxonomy" id="449393"/>
    <lineage>
        <taxon>unclassified sequences</taxon>
        <taxon>metagenomes</taxon>
        <taxon>ecological metagenomes</taxon>
    </lineage>
</organism>